<gene>
    <name evidence="8" type="ORF">OFUS_LOCUS12891</name>
</gene>
<accession>A0A8S4P176</accession>
<comment type="caution">
    <text evidence="8">The sequence shown here is derived from an EMBL/GenBank/DDBJ whole genome shotgun (WGS) entry which is preliminary data.</text>
</comment>
<dbReference type="InterPro" id="IPR003159">
    <property type="entry name" value="Lyase_8_central_dom"/>
</dbReference>
<dbReference type="InterPro" id="IPR038970">
    <property type="entry name" value="Lyase_8"/>
</dbReference>
<dbReference type="GO" id="GO:0016837">
    <property type="term" value="F:carbon-oxygen lyase activity, acting on polysaccharides"/>
    <property type="evidence" value="ECO:0007669"/>
    <property type="project" value="UniProtKB-ARBA"/>
</dbReference>
<protein>
    <recommendedName>
        <fullName evidence="10">Chondroitin AC lyase</fullName>
    </recommendedName>
</protein>
<dbReference type="InterPro" id="IPR011071">
    <property type="entry name" value="Lyase_8-like_C"/>
</dbReference>
<evidence type="ECO:0000313" key="9">
    <source>
        <dbReference type="Proteomes" id="UP000749559"/>
    </source>
</evidence>
<evidence type="ECO:0000256" key="3">
    <source>
        <dbReference type="ARBA" id="ARBA00023239"/>
    </source>
</evidence>
<dbReference type="Gene3D" id="2.60.220.10">
    <property type="entry name" value="Polysaccharide lyase family 8-like, C-terminal"/>
    <property type="match status" value="1"/>
</dbReference>
<feature type="signal peptide" evidence="4">
    <location>
        <begin position="1"/>
        <end position="24"/>
    </location>
</feature>
<evidence type="ECO:0000256" key="4">
    <source>
        <dbReference type="SAM" id="SignalP"/>
    </source>
</evidence>
<comment type="similarity">
    <text evidence="1">Belongs to the polysaccharide lyase 8 family.</text>
</comment>
<evidence type="ECO:0000256" key="1">
    <source>
        <dbReference type="ARBA" id="ARBA00006699"/>
    </source>
</evidence>
<dbReference type="InterPro" id="IPR011013">
    <property type="entry name" value="Gal_mutarotase_sf_dom"/>
</dbReference>
<proteinExistence type="inferred from homology"/>
<dbReference type="GO" id="GO:0005975">
    <property type="term" value="P:carbohydrate metabolic process"/>
    <property type="evidence" value="ECO:0007669"/>
    <property type="project" value="InterPro"/>
</dbReference>
<dbReference type="AlphaFoldDB" id="A0A8S4P176"/>
<evidence type="ECO:0000259" key="7">
    <source>
        <dbReference type="Pfam" id="PF08124"/>
    </source>
</evidence>
<keyword evidence="2 4" id="KW-0732">Signal</keyword>
<dbReference type="InterPro" id="IPR014718">
    <property type="entry name" value="GH-type_carb-bd"/>
</dbReference>
<sequence>MGTGCMRTTLSLFSLIVIIKCCFANLSAVGDNFRALAMPPDGAGERDAIRTSFRIIHPATINADGSFNDINYGDKSGRIKHGERLSKLIQAYYLNIPVDYKYNYFYQNSTTWQWIAKSWEFVAYVAPDVTDWNWWTAQIGTPRSFWQGLFLSRGKISDTLYDDMIKRYWTNAKVWDVSTIDGKMSASNLANRGFLGLFETFYQGEGRFSDRRNALLQLLEKEVVNKAAYQGEGVGADYCIHVHNIHEGVWEVPYYSSHLRLMIYNGGYGAEYLKRFAFIYILLQKTPYQVDEVVLSEFINVFLECHQYLVRGKTFEPSAVGRNIDDNQRVTYWAAYDSVYKVAVLLLQLDFRRQELENVITRYQNNGPTSASNALIGNRGLFASDMMVHHRLGYMASVRTTVVISGKVPQEGMERVGGIPNFPHHISNAKFVGSASDGMYGASVMVYDRPTVNITMKKSWFFFDDEVVCLGSDIERRETNEVTELPIITTLNQIVQDGNIAYSVSGTWQTVGSDTSLQIPNAKWIHHANMGYVFPNGADASIESYARTANGKTLEVATMWMEHGVKPYAYIMYPGVTIAQTEERQTYPSVLILQQDSNAHTVYQLTLDILSMVVFSGPYSFVHPKSSYSITVDKACIVMIQHLGNSMSVTVSFPTQLAATVSISLGLNVNGDGAHYNPTEKKSVVKFSFSDDYLVAGKSQTKKYEIVA</sequence>
<dbReference type="Proteomes" id="UP000749559">
    <property type="component" value="Unassembled WGS sequence"/>
</dbReference>
<evidence type="ECO:0000256" key="2">
    <source>
        <dbReference type="ARBA" id="ARBA00022729"/>
    </source>
</evidence>
<dbReference type="Gene3D" id="2.70.98.10">
    <property type="match status" value="1"/>
</dbReference>
<feature type="domain" description="Polysaccharide lyase family 8 C-terminal" evidence="6">
    <location>
        <begin position="592"/>
        <end position="661"/>
    </location>
</feature>
<dbReference type="EMBL" id="CAIIXF020000006">
    <property type="protein sequence ID" value="CAH1787128.1"/>
    <property type="molecule type" value="Genomic_DNA"/>
</dbReference>
<keyword evidence="3" id="KW-0456">Lyase</keyword>
<evidence type="ECO:0000259" key="5">
    <source>
        <dbReference type="Pfam" id="PF02278"/>
    </source>
</evidence>
<dbReference type="SUPFAM" id="SSF74650">
    <property type="entry name" value="Galactose mutarotase-like"/>
    <property type="match status" value="1"/>
</dbReference>
<dbReference type="OrthoDB" id="5980780at2759"/>
<evidence type="ECO:0000313" key="8">
    <source>
        <dbReference type="EMBL" id="CAH1787128.1"/>
    </source>
</evidence>
<organism evidence="8 9">
    <name type="scientific">Owenia fusiformis</name>
    <name type="common">Polychaete worm</name>
    <dbReference type="NCBI Taxonomy" id="6347"/>
    <lineage>
        <taxon>Eukaryota</taxon>
        <taxon>Metazoa</taxon>
        <taxon>Spiralia</taxon>
        <taxon>Lophotrochozoa</taxon>
        <taxon>Annelida</taxon>
        <taxon>Polychaeta</taxon>
        <taxon>Sedentaria</taxon>
        <taxon>Canalipalpata</taxon>
        <taxon>Sabellida</taxon>
        <taxon>Oweniida</taxon>
        <taxon>Oweniidae</taxon>
        <taxon>Owenia</taxon>
    </lineage>
</organism>
<dbReference type="SUPFAM" id="SSF49863">
    <property type="entry name" value="Hyaluronate lyase-like, C-terminal domain"/>
    <property type="match status" value="1"/>
</dbReference>
<dbReference type="GO" id="GO:0030246">
    <property type="term" value="F:carbohydrate binding"/>
    <property type="evidence" value="ECO:0007669"/>
    <property type="project" value="InterPro"/>
</dbReference>
<name>A0A8S4P176_OWEFU</name>
<feature type="chain" id="PRO_5035842963" description="Chondroitin AC lyase" evidence="4">
    <location>
        <begin position="25"/>
        <end position="708"/>
    </location>
</feature>
<evidence type="ECO:0008006" key="10">
    <source>
        <dbReference type="Google" id="ProtNLM"/>
    </source>
</evidence>
<dbReference type="InterPro" id="IPR012970">
    <property type="entry name" value="Lyase_8_alpha_N"/>
</dbReference>
<keyword evidence="9" id="KW-1185">Reference proteome</keyword>
<feature type="domain" description="Polysaccharide lyase 8 N-terminal alpha-helical" evidence="7">
    <location>
        <begin position="62"/>
        <end position="166"/>
    </location>
</feature>
<reference evidence="8" key="1">
    <citation type="submission" date="2022-03" db="EMBL/GenBank/DDBJ databases">
        <authorList>
            <person name="Martin C."/>
        </authorList>
    </citation>
    <scope>NUCLEOTIDE SEQUENCE</scope>
</reference>
<dbReference type="Pfam" id="PF02884">
    <property type="entry name" value="Lyase_8_C"/>
    <property type="match status" value="1"/>
</dbReference>
<dbReference type="InterPro" id="IPR004103">
    <property type="entry name" value="Lyase_8_C"/>
</dbReference>
<dbReference type="PANTHER" id="PTHR38481:SF1">
    <property type="entry name" value="HYALURONATE LYASE"/>
    <property type="match status" value="1"/>
</dbReference>
<dbReference type="PANTHER" id="PTHR38481">
    <property type="entry name" value="HYALURONATE LYASE"/>
    <property type="match status" value="1"/>
</dbReference>
<dbReference type="Gene3D" id="1.50.10.100">
    <property type="entry name" value="Chondroitin AC/alginate lyase"/>
    <property type="match status" value="1"/>
</dbReference>
<dbReference type="InterPro" id="IPR008929">
    <property type="entry name" value="Chondroitin_lyas"/>
</dbReference>
<dbReference type="Pfam" id="PF02278">
    <property type="entry name" value="Lyase_8"/>
    <property type="match status" value="1"/>
</dbReference>
<evidence type="ECO:0000259" key="6">
    <source>
        <dbReference type="Pfam" id="PF02884"/>
    </source>
</evidence>
<dbReference type="SUPFAM" id="SSF48230">
    <property type="entry name" value="Chondroitin AC/alginate lyase"/>
    <property type="match status" value="1"/>
</dbReference>
<feature type="domain" description="Polysaccharide lyase family 8 central" evidence="5">
    <location>
        <begin position="426"/>
        <end position="576"/>
    </location>
</feature>
<dbReference type="Pfam" id="PF08124">
    <property type="entry name" value="Lyase_8_N"/>
    <property type="match status" value="1"/>
</dbReference>
<dbReference type="GO" id="GO:0005576">
    <property type="term" value="C:extracellular region"/>
    <property type="evidence" value="ECO:0007669"/>
    <property type="project" value="InterPro"/>
</dbReference>